<organism evidence="3">
    <name type="scientific">Neisseria meningitidis alpha522</name>
    <dbReference type="NCBI Taxonomy" id="996307"/>
    <lineage>
        <taxon>Bacteria</taxon>
        <taxon>Pseudomonadati</taxon>
        <taxon>Pseudomonadota</taxon>
        <taxon>Betaproteobacteria</taxon>
        <taxon>Neisseriales</taxon>
        <taxon>Neisseriaceae</taxon>
        <taxon>Neisseria</taxon>
    </lineage>
</organism>
<dbReference type="InterPro" id="IPR008708">
    <property type="entry name" value="Neisseria_TspB"/>
</dbReference>
<feature type="compositionally biased region" description="Basic and acidic residues" evidence="1">
    <location>
        <begin position="432"/>
        <end position="443"/>
    </location>
</feature>
<evidence type="ECO:0000256" key="2">
    <source>
        <dbReference type="SAM" id="SignalP"/>
    </source>
</evidence>
<evidence type="ECO:0000256" key="1">
    <source>
        <dbReference type="SAM" id="MobiDB-lite"/>
    </source>
</evidence>
<feature type="signal peptide" evidence="2">
    <location>
        <begin position="1"/>
        <end position="31"/>
    </location>
</feature>
<feature type="region of interest" description="Disordered" evidence="1">
    <location>
        <begin position="342"/>
        <end position="443"/>
    </location>
</feature>
<dbReference type="EMBL" id="FR845706">
    <property type="protein sequence ID" value="CCA44210.1"/>
    <property type="molecule type" value="Genomic_DNA"/>
</dbReference>
<keyword evidence="2" id="KW-0732">Signal</keyword>
<protein>
    <submittedName>
        <fullName evidence="3">Opioid growth factor receptor OGFr Zeta-type opioid receptor 7-60 protein</fullName>
    </submittedName>
</protein>
<dbReference type="AlphaFoldDB" id="I4E4E4"/>
<sequence length="548" mass="60788">MKQNVMFIILGRNFLKIILCFSFFVSKFALASVNAPGKFDRVEVYDDGRYLGIRGSDDKRRRIWKGVFDRESGRYLTSEAQDLKVRHVSTGASSTGKVSSVVSSSVSRAGVLAGVGKLARLGAKLSTRAVPYVGTALLAHDVYETFKEDIQARGYQYDTETDKFVKGYEYSNCLWYEDERRINRTYGCYGVDSSIMRLMSDYSRFPEVKELMESQMYRLARPFWNWHKEELNKLSSLDWNNFVLNSCTFDWNGGDCSVNKGDDFRNGANFSLIRNPKYKEEMDAKKLEEILSLKVDANPDKYIKATGYPGYSEKVEVAPGTKVNMGPVTDRNGNPVQVVATFGRDSQGNTTVDVQVIPRPDLTPGSAEAPNAQPLPEVSPAENPANNPNPNENPGTSPNPEPDPDLNPDANPDTDGQPGTRPDSPAVPGRTNGRDGKDGKDGKDGGLLCKFFPDILACDRLPESNPAEDLNLPSETVNVEFQKSGIFQDSAQCPAPVTFTVTVLDSSRQFAFSFENACTIAERLRYMLLALAWAVAAFFCIRTVSREV</sequence>
<feature type="compositionally biased region" description="Low complexity" evidence="1">
    <location>
        <begin position="376"/>
        <end position="398"/>
    </location>
</feature>
<reference evidence="3" key="1">
    <citation type="submission" date="2011-03" db="EMBL/GenBank/DDBJ databases">
        <title>Draft genome of Neisseria meningitidis strain alpha522.</title>
        <authorList>
            <person name="Schoen C."/>
            <person name="Blom J."/>
        </authorList>
    </citation>
    <scope>NUCLEOTIDE SEQUENCE</scope>
    <source>
        <strain evidence="3">Alpha522</strain>
    </source>
</reference>
<feature type="chain" id="PRO_5003689257" evidence="2">
    <location>
        <begin position="32"/>
        <end position="548"/>
    </location>
</feature>
<feature type="compositionally biased region" description="Polar residues" evidence="1">
    <location>
        <begin position="344"/>
        <end position="353"/>
    </location>
</feature>
<keyword evidence="3" id="KW-0675">Receptor</keyword>
<dbReference type="NCBIfam" id="NF041109">
    <property type="entry name" value="VF_TspB_C_term"/>
    <property type="match status" value="1"/>
</dbReference>
<evidence type="ECO:0000313" key="3">
    <source>
        <dbReference type="EMBL" id="CCA44210.1"/>
    </source>
</evidence>
<name>I4E4E4_NEIME</name>
<accession>I4E4E4</accession>
<proteinExistence type="predicted"/>
<gene>
    <name evidence="3" type="primary">ogfR</name>
    <name evidence="3" type="ORF">NMALPHA522_0669</name>
</gene>
<dbReference type="Pfam" id="PF05616">
    <property type="entry name" value="Neisseria_TspB"/>
    <property type="match status" value="1"/>
</dbReference>